<evidence type="ECO:0000259" key="17">
    <source>
        <dbReference type="PROSITE" id="PS50089"/>
    </source>
</evidence>
<organism evidence="18 19">
    <name type="scientific">Solanum verrucosum</name>
    <dbReference type="NCBI Taxonomy" id="315347"/>
    <lineage>
        <taxon>Eukaryota</taxon>
        <taxon>Viridiplantae</taxon>
        <taxon>Streptophyta</taxon>
        <taxon>Embryophyta</taxon>
        <taxon>Tracheophyta</taxon>
        <taxon>Spermatophyta</taxon>
        <taxon>Magnoliopsida</taxon>
        <taxon>eudicotyledons</taxon>
        <taxon>Gunneridae</taxon>
        <taxon>Pentapetalae</taxon>
        <taxon>asterids</taxon>
        <taxon>lamiids</taxon>
        <taxon>Solanales</taxon>
        <taxon>Solanaceae</taxon>
        <taxon>Solanoideae</taxon>
        <taxon>Solaneae</taxon>
        <taxon>Solanum</taxon>
    </lineage>
</organism>
<dbReference type="SUPFAM" id="SSF57850">
    <property type="entry name" value="RING/U-box"/>
    <property type="match status" value="1"/>
</dbReference>
<evidence type="ECO:0000256" key="9">
    <source>
        <dbReference type="ARBA" id="ARBA00022833"/>
    </source>
</evidence>
<dbReference type="CDD" id="cd16499">
    <property type="entry name" value="RING-HC_Bre1-like"/>
    <property type="match status" value="1"/>
</dbReference>
<evidence type="ECO:0000256" key="6">
    <source>
        <dbReference type="ARBA" id="ARBA00022723"/>
    </source>
</evidence>
<dbReference type="PROSITE" id="PS00518">
    <property type="entry name" value="ZF_RING_1"/>
    <property type="match status" value="1"/>
</dbReference>
<dbReference type="PANTHER" id="PTHR23163">
    <property type="entry name" value="RING FINGER PROTEIN-RELATED"/>
    <property type="match status" value="1"/>
</dbReference>
<comment type="pathway">
    <text evidence="3 14">Protein modification; protein ubiquitination.</text>
</comment>
<dbReference type="Gene3D" id="3.30.40.10">
    <property type="entry name" value="Zinc/RING finger domain, C3HC4 (zinc finger)"/>
    <property type="match status" value="1"/>
</dbReference>
<evidence type="ECO:0000313" key="19">
    <source>
        <dbReference type="Proteomes" id="UP001234989"/>
    </source>
</evidence>
<feature type="domain" description="RING-type" evidence="17">
    <location>
        <begin position="904"/>
        <end position="942"/>
    </location>
</feature>
<feature type="compositionally biased region" description="Basic and acidic residues" evidence="16">
    <location>
        <begin position="372"/>
        <end position="383"/>
    </location>
</feature>
<name>A0AAF0T759_SOLVR</name>
<dbReference type="Pfam" id="PF00097">
    <property type="entry name" value="zf-C3HC4"/>
    <property type="match status" value="1"/>
</dbReference>
<evidence type="ECO:0000256" key="10">
    <source>
        <dbReference type="ARBA" id="ARBA00022853"/>
    </source>
</evidence>
<evidence type="ECO:0000256" key="14">
    <source>
        <dbReference type="RuleBase" id="RU365038"/>
    </source>
</evidence>
<dbReference type="GO" id="GO:0006325">
    <property type="term" value="P:chromatin organization"/>
    <property type="evidence" value="ECO:0007669"/>
    <property type="project" value="UniProtKB-KW"/>
</dbReference>
<feature type="coiled-coil region" evidence="15">
    <location>
        <begin position="771"/>
        <end position="882"/>
    </location>
</feature>
<dbReference type="Proteomes" id="UP001234989">
    <property type="component" value="Chromosome 1"/>
</dbReference>
<keyword evidence="12 14" id="KW-0539">Nucleus</keyword>
<dbReference type="InterPro" id="IPR013083">
    <property type="entry name" value="Znf_RING/FYVE/PHD"/>
</dbReference>
<feature type="coiled-coil region" evidence="15">
    <location>
        <begin position="481"/>
        <end position="522"/>
    </location>
</feature>
<keyword evidence="7 13" id="KW-0863">Zinc-finger</keyword>
<keyword evidence="19" id="KW-1185">Reference proteome</keyword>
<evidence type="ECO:0000256" key="1">
    <source>
        <dbReference type="ARBA" id="ARBA00000900"/>
    </source>
</evidence>
<dbReference type="SMART" id="SM00184">
    <property type="entry name" value="RING"/>
    <property type="match status" value="1"/>
</dbReference>
<evidence type="ECO:0000256" key="5">
    <source>
        <dbReference type="ARBA" id="ARBA00022679"/>
    </source>
</evidence>
<protein>
    <recommendedName>
        <fullName evidence="14">E3 ubiquitin protein ligase</fullName>
        <ecNumber evidence="14">2.3.2.27</ecNumber>
    </recommendedName>
</protein>
<dbReference type="EMBL" id="CP133612">
    <property type="protein sequence ID" value="WMV06818.1"/>
    <property type="molecule type" value="Genomic_DNA"/>
</dbReference>
<feature type="coiled-coil region" evidence="15">
    <location>
        <begin position="659"/>
        <end position="693"/>
    </location>
</feature>
<dbReference type="PROSITE" id="PS50089">
    <property type="entry name" value="ZF_RING_2"/>
    <property type="match status" value="1"/>
</dbReference>
<evidence type="ECO:0000256" key="11">
    <source>
        <dbReference type="ARBA" id="ARBA00023054"/>
    </source>
</evidence>
<dbReference type="GO" id="GO:0005634">
    <property type="term" value="C:nucleus"/>
    <property type="evidence" value="ECO:0007669"/>
    <property type="project" value="UniProtKB-SubCell"/>
</dbReference>
<evidence type="ECO:0000256" key="2">
    <source>
        <dbReference type="ARBA" id="ARBA00004123"/>
    </source>
</evidence>
<feature type="region of interest" description="Disordered" evidence="16">
    <location>
        <begin position="1"/>
        <end position="36"/>
    </location>
</feature>
<accession>A0AAF0T759</accession>
<comment type="catalytic activity">
    <reaction evidence="1 14">
        <text>S-ubiquitinyl-[E2 ubiquitin-conjugating enzyme]-L-cysteine + [acceptor protein]-L-lysine = [E2 ubiquitin-conjugating enzyme]-L-cysteine + N(6)-ubiquitinyl-[acceptor protein]-L-lysine.</text>
        <dbReference type="EC" id="2.3.2.27"/>
    </reaction>
</comment>
<feature type="coiled-coil region" evidence="15">
    <location>
        <begin position="115"/>
        <end position="149"/>
    </location>
</feature>
<dbReference type="GO" id="GO:0033503">
    <property type="term" value="C:HULC complex"/>
    <property type="evidence" value="ECO:0007669"/>
    <property type="project" value="TreeGrafter"/>
</dbReference>
<comment type="subcellular location">
    <subcellularLocation>
        <location evidence="2 14">Nucleus</location>
    </subcellularLocation>
</comment>
<dbReference type="EC" id="2.3.2.27" evidence="14"/>
<dbReference type="InterPro" id="IPR018957">
    <property type="entry name" value="Znf_C3HC4_RING-type"/>
</dbReference>
<evidence type="ECO:0000256" key="8">
    <source>
        <dbReference type="ARBA" id="ARBA00022786"/>
    </source>
</evidence>
<dbReference type="PANTHER" id="PTHR23163:SF8">
    <property type="entry name" value="E3 UBIQUITIN-PROTEIN LIGASE BRE1-LIKE 2"/>
    <property type="match status" value="1"/>
</dbReference>
<comment type="similarity">
    <text evidence="4 14">Belongs to the BRE1 family.</text>
</comment>
<dbReference type="InterPro" id="IPR017907">
    <property type="entry name" value="Znf_RING_CS"/>
</dbReference>
<evidence type="ECO:0000256" key="16">
    <source>
        <dbReference type="SAM" id="MobiDB-lite"/>
    </source>
</evidence>
<dbReference type="GO" id="GO:0061630">
    <property type="term" value="F:ubiquitin protein ligase activity"/>
    <property type="evidence" value="ECO:0007669"/>
    <property type="project" value="UniProtKB-EC"/>
</dbReference>
<dbReference type="GO" id="GO:0008270">
    <property type="term" value="F:zinc ion binding"/>
    <property type="evidence" value="ECO:0007669"/>
    <property type="project" value="UniProtKB-KW"/>
</dbReference>
<keyword evidence="5 14" id="KW-0808">Transferase</keyword>
<dbReference type="InterPro" id="IPR013956">
    <property type="entry name" value="E3_ubiquit_lig_Bre1"/>
</dbReference>
<evidence type="ECO:0000256" key="12">
    <source>
        <dbReference type="ARBA" id="ARBA00023242"/>
    </source>
</evidence>
<proteinExistence type="inferred from homology"/>
<feature type="coiled-coil region" evidence="15">
    <location>
        <begin position="310"/>
        <end position="351"/>
    </location>
</feature>
<keyword evidence="10 14" id="KW-0156">Chromatin regulator</keyword>
<feature type="coiled-coil region" evidence="15">
    <location>
        <begin position="386"/>
        <end position="423"/>
    </location>
</feature>
<dbReference type="GO" id="GO:0016567">
    <property type="term" value="P:protein ubiquitination"/>
    <property type="evidence" value="ECO:0007669"/>
    <property type="project" value="UniProtKB-UniRule"/>
</dbReference>
<evidence type="ECO:0000256" key="7">
    <source>
        <dbReference type="ARBA" id="ARBA00022771"/>
    </source>
</evidence>
<evidence type="ECO:0000313" key="18">
    <source>
        <dbReference type="EMBL" id="WMV06818.1"/>
    </source>
</evidence>
<keyword evidence="6 14" id="KW-0479">Metal-binding</keyword>
<keyword evidence="9 14" id="KW-0862">Zinc</keyword>
<feature type="region of interest" description="Disordered" evidence="16">
    <location>
        <begin position="362"/>
        <end position="383"/>
    </location>
</feature>
<dbReference type="AlphaFoldDB" id="A0AAF0T759"/>
<evidence type="ECO:0000256" key="13">
    <source>
        <dbReference type="PROSITE-ProRule" id="PRU00175"/>
    </source>
</evidence>
<keyword evidence="11 14" id="KW-0175">Coiled coil</keyword>
<dbReference type="InterPro" id="IPR001841">
    <property type="entry name" value="Znf_RING"/>
</dbReference>
<gene>
    <name evidence="18" type="ORF">MTR67_000203</name>
</gene>
<sequence>MENSAAASDEPQKKRPHLNSVFSSPTMARHSKTFSDNKDCAVSETDLAVPESGMDPTPTITPCCVDRGATPLWLPLRMHLWKEWEWQTKWSTLEVLKKWTLSLTQPQKLAQEVDAAVLQHQNQKLVQQLDAQKHKLHDLEANIKELRDKQASYDDFLVTLNRIWNQLDDDLIILGARSMADQISLQSLDHQDYSGGSIPSCPAEEIFLCRVLKTNAIPGNANDVSIVNIREALDLRHSSTLELMKSLENAIDAQRIKTENFAHLLEGKTSAEDAVIILSKIDDMMKEEANYLHQVIDVLHLKHKEYADAIEACNQRQSADQSELKRLEGELEESMTELEDSRRKLVTLKMQKDVACGGQETVSSAVNGSMSPEKHTDRTKGVRELKESIEEAKILKEDRLSELQDAQEDNLHLSKQLQDLQNELKDDRYVYSSRAYTLCNDQLHHWSSEAERYKALADSLQADRSFIGRREKELVLKAEAVDAAKKAVDNSESRIEELEHHMHRFIIEKNELEIKMEEAIQDSGRKDIKEEFQIMGSALSKEIGMMEAQLNRWKETAQEAVSLREERRSLETSLGRKVIEHKDLIGKCAHQTGEIRTLKELAEKMQRDKQEREIFLEMLGQQIYDNRDISEIRESERRAHSQAEILRAALNEHDLELRVKSANEAESACQQRLSAAEAEIAELRAELDASDRGVLELTEAIKIKEGEAETYISEIETIGQAYEDMQTQNQHLLQQLAERDDYNIKLVSESVKIKQEQSLLLSRKQVSTAQLQQSKTSLESLKMRITQSEDQMKVHITEALSYTQEDRHLPLLLETAKRESGDAEKELKWLRSAAFSAEKEYEQLHRKLDEIQMEQETERSEKKKLDEELVELSNTVDELTSASGEAAVQRLQDEINDSKAILKCGVCLDRPKEVVITKCYHLFCNPCIQRNLEIRHRKCPACGTAFGQSDIRFVKI</sequence>
<evidence type="ECO:0000256" key="3">
    <source>
        <dbReference type="ARBA" id="ARBA00004906"/>
    </source>
</evidence>
<evidence type="ECO:0000256" key="15">
    <source>
        <dbReference type="SAM" id="Coils"/>
    </source>
</evidence>
<evidence type="ECO:0000256" key="4">
    <source>
        <dbReference type="ARBA" id="ARBA00005555"/>
    </source>
</evidence>
<reference evidence="18" key="1">
    <citation type="submission" date="2023-08" db="EMBL/GenBank/DDBJ databases">
        <title>A de novo genome assembly of Solanum verrucosum Schlechtendal, a Mexican diploid species geographically isolated from the other diploid A-genome species in potato relatives.</title>
        <authorList>
            <person name="Hosaka K."/>
        </authorList>
    </citation>
    <scope>NUCLEOTIDE SEQUENCE</scope>
    <source>
        <tissue evidence="18">Young leaves</tissue>
    </source>
</reference>
<keyword evidence="8 14" id="KW-0833">Ubl conjugation pathway</keyword>